<dbReference type="AlphaFoldDB" id="A0A0C9W209"/>
<evidence type="ECO:0000313" key="2">
    <source>
        <dbReference type="EMBL" id="KIJ59983.1"/>
    </source>
</evidence>
<keyword evidence="3" id="KW-1185">Reference proteome</keyword>
<feature type="region of interest" description="Disordered" evidence="1">
    <location>
        <begin position="83"/>
        <end position="376"/>
    </location>
</feature>
<feature type="compositionally biased region" description="Low complexity" evidence="1">
    <location>
        <begin position="122"/>
        <end position="135"/>
    </location>
</feature>
<feature type="compositionally biased region" description="Polar residues" evidence="1">
    <location>
        <begin position="230"/>
        <end position="243"/>
    </location>
</feature>
<feature type="compositionally biased region" description="Polar residues" evidence="1">
    <location>
        <begin position="296"/>
        <end position="313"/>
    </location>
</feature>
<feature type="compositionally biased region" description="Gly residues" evidence="1">
    <location>
        <begin position="112"/>
        <end position="121"/>
    </location>
</feature>
<evidence type="ECO:0000256" key="1">
    <source>
        <dbReference type="SAM" id="MobiDB-lite"/>
    </source>
</evidence>
<name>A0A0C9W209_9AGAM</name>
<organism evidence="2 3">
    <name type="scientific">Hydnomerulius pinastri MD-312</name>
    <dbReference type="NCBI Taxonomy" id="994086"/>
    <lineage>
        <taxon>Eukaryota</taxon>
        <taxon>Fungi</taxon>
        <taxon>Dikarya</taxon>
        <taxon>Basidiomycota</taxon>
        <taxon>Agaricomycotina</taxon>
        <taxon>Agaricomycetes</taxon>
        <taxon>Agaricomycetidae</taxon>
        <taxon>Boletales</taxon>
        <taxon>Boletales incertae sedis</taxon>
        <taxon>Leucogyrophana</taxon>
    </lineage>
</organism>
<accession>A0A0C9W209</accession>
<dbReference type="EMBL" id="KN839878">
    <property type="protein sequence ID" value="KIJ59983.1"/>
    <property type="molecule type" value="Genomic_DNA"/>
</dbReference>
<dbReference type="Proteomes" id="UP000053820">
    <property type="component" value="Unassembled WGS sequence"/>
</dbReference>
<dbReference type="OrthoDB" id="2590867at2759"/>
<reference evidence="2 3" key="1">
    <citation type="submission" date="2014-04" db="EMBL/GenBank/DDBJ databases">
        <title>Evolutionary Origins and Diversification of the Mycorrhizal Mutualists.</title>
        <authorList>
            <consortium name="DOE Joint Genome Institute"/>
            <consortium name="Mycorrhizal Genomics Consortium"/>
            <person name="Kohler A."/>
            <person name="Kuo A."/>
            <person name="Nagy L.G."/>
            <person name="Floudas D."/>
            <person name="Copeland A."/>
            <person name="Barry K.W."/>
            <person name="Cichocki N."/>
            <person name="Veneault-Fourrey C."/>
            <person name="LaButti K."/>
            <person name="Lindquist E.A."/>
            <person name="Lipzen A."/>
            <person name="Lundell T."/>
            <person name="Morin E."/>
            <person name="Murat C."/>
            <person name="Riley R."/>
            <person name="Ohm R."/>
            <person name="Sun H."/>
            <person name="Tunlid A."/>
            <person name="Henrissat B."/>
            <person name="Grigoriev I.V."/>
            <person name="Hibbett D.S."/>
            <person name="Martin F."/>
        </authorList>
    </citation>
    <scope>NUCLEOTIDE SEQUENCE [LARGE SCALE GENOMIC DNA]</scope>
    <source>
        <strain evidence="2 3">MD-312</strain>
    </source>
</reference>
<feature type="compositionally biased region" description="Low complexity" evidence="1">
    <location>
        <begin position="143"/>
        <end position="154"/>
    </location>
</feature>
<feature type="compositionally biased region" description="Polar residues" evidence="1">
    <location>
        <begin position="155"/>
        <end position="184"/>
    </location>
</feature>
<proteinExistence type="predicted"/>
<dbReference type="HOGENOM" id="CLU_735786_0_0_1"/>
<gene>
    <name evidence="2" type="ORF">HYDPIDRAFT_170532</name>
</gene>
<evidence type="ECO:0000313" key="3">
    <source>
        <dbReference type="Proteomes" id="UP000053820"/>
    </source>
</evidence>
<sequence>MATNTNTTNEVGGKTGGGIGSKIKFVYSVVKFIQRIGDNIRGTAMGATDTVAKSSTGEAKNEQLVAKGQAELAEGIARIKGQPVHAGGTSLGAGAQGTGPQNTSAHPTGAGPVAGYGGAGAEAGSTGAAQAARAGVPGSSQNGSSAAGYGADSSTVPTIGTTDQSSRLGQMSGAQGGLQSSHPTDGQAPGQGGSSEDPYVQKGYELTRQGGPGVADAQTGRHGDQDIKNAYSQARQGSQTQNQGADLAGGGSGAAAGATQSHQNGGIRAAQNDPSPTSDAQVGRHPDPSIRDAYASTRQGDQTAHRQTQQPHPQNDAGEQAGTEQMGLYSGHDQQDPNKQPQNDSRVYGAHGTAEGQSNLIGQGADAAQGPGSSVQ</sequence>
<protein>
    <submittedName>
        <fullName evidence="2">Uncharacterized protein</fullName>
    </submittedName>
</protein>